<proteinExistence type="predicted"/>
<protein>
    <submittedName>
        <fullName evidence="2">Uncharacterized protein</fullName>
    </submittedName>
</protein>
<keyword evidence="1" id="KW-0472">Membrane</keyword>
<dbReference type="RefSeq" id="WP_005424114.1">
    <property type="nucleotide sequence ID" value="NZ_JH584330.1"/>
</dbReference>
<evidence type="ECO:0000256" key="1">
    <source>
        <dbReference type="SAM" id="Phobius"/>
    </source>
</evidence>
<sequence length="128" mass="14841">MKIIFMILLSCVYIISLFCLLHFVYYLVKAPQSLFERLISSQNTFTSVWEKRIKKYYIVLTMMSVCVITFLGVKGFLFFIPDSFGLFYDGSFHLIKDTVAGIAAFGSIALIDVIRNYLIMYNELNTRN</sequence>
<reference evidence="2 3" key="1">
    <citation type="journal article" date="2012" name="J. Bacteriol.">
        <title>Draft Genome Sequence of Vibrio fischeri SR5, a Strain Isolated from the Light Organ of the Mediterranean Squid Sepiola robusta.</title>
        <authorList>
            <person name="Gyllborg M.C."/>
            <person name="Sahl J.W."/>
            <person name="Cronin D.C.III."/>
            <person name="Rasko D.A."/>
            <person name="Mandel M.J."/>
        </authorList>
    </citation>
    <scope>NUCLEOTIDE SEQUENCE [LARGE SCALE GENOMIC DNA]</scope>
    <source>
        <strain evidence="2 3">SR5</strain>
    </source>
</reference>
<dbReference type="AlphaFoldDB" id="A0AAV3EN41"/>
<feature type="transmembrane region" description="Helical" evidence="1">
    <location>
        <begin position="56"/>
        <end position="79"/>
    </location>
</feature>
<comment type="caution">
    <text evidence="2">The sequence shown here is derived from an EMBL/GenBank/DDBJ whole genome shotgun (WGS) entry which is preliminary data.</text>
</comment>
<keyword evidence="1" id="KW-1133">Transmembrane helix</keyword>
<organism evidence="2 3">
    <name type="scientific">Aliivibrio fischeri SR5</name>
    <dbReference type="NCBI Taxonomy" id="1088719"/>
    <lineage>
        <taxon>Bacteria</taxon>
        <taxon>Pseudomonadati</taxon>
        <taxon>Pseudomonadota</taxon>
        <taxon>Gammaproteobacteria</taxon>
        <taxon>Vibrionales</taxon>
        <taxon>Vibrionaceae</taxon>
        <taxon>Aliivibrio</taxon>
    </lineage>
</organism>
<feature type="transmembrane region" description="Helical" evidence="1">
    <location>
        <begin position="6"/>
        <end position="28"/>
    </location>
</feature>
<evidence type="ECO:0000313" key="3">
    <source>
        <dbReference type="Proteomes" id="UP000004521"/>
    </source>
</evidence>
<dbReference type="EMBL" id="AHIH01000016">
    <property type="protein sequence ID" value="EHN67949.1"/>
    <property type="molecule type" value="Genomic_DNA"/>
</dbReference>
<dbReference type="Proteomes" id="UP000004521">
    <property type="component" value="Unassembled WGS sequence"/>
</dbReference>
<name>A0AAV3EN41_ALIFS</name>
<feature type="transmembrane region" description="Helical" evidence="1">
    <location>
        <begin position="99"/>
        <end position="118"/>
    </location>
</feature>
<accession>A0AAV3EN41</accession>
<keyword evidence="1" id="KW-0812">Transmembrane</keyword>
<gene>
    <name evidence="2" type="ORF">VFSR5_2766</name>
</gene>
<evidence type="ECO:0000313" key="2">
    <source>
        <dbReference type="EMBL" id="EHN67949.1"/>
    </source>
</evidence>